<dbReference type="PANTHER" id="PTHR30408:SF12">
    <property type="entry name" value="TYPE I RESTRICTION ENZYME MJAVIII SPECIFICITY SUBUNIT"/>
    <property type="match status" value="1"/>
</dbReference>
<accession>A0A6G4WL21</accession>
<dbReference type="GO" id="GO:0003677">
    <property type="term" value="F:DNA binding"/>
    <property type="evidence" value="ECO:0007669"/>
    <property type="project" value="UniProtKB-KW"/>
</dbReference>
<name>A0A6G4WL21_9HYPH</name>
<dbReference type="InterPro" id="IPR052021">
    <property type="entry name" value="Type-I_RS_S_subunit"/>
</dbReference>
<evidence type="ECO:0000313" key="5">
    <source>
        <dbReference type="EMBL" id="NGO54916.1"/>
    </source>
</evidence>
<dbReference type="CDD" id="cd17243">
    <property type="entry name" value="RMtype1_S_AchA6I-TRD2-CR2_like"/>
    <property type="match status" value="1"/>
</dbReference>
<evidence type="ECO:0000313" key="6">
    <source>
        <dbReference type="Proteomes" id="UP001642900"/>
    </source>
</evidence>
<feature type="domain" description="Type I restriction modification DNA specificity" evidence="4">
    <location>
        <begin position="4"/>
        <end position="186"/>
    </location>
</feature>
<dbReference type="SUPFAM" id="SSF116734">
    <property type="entry name" value="DNA methylase specificity domain"/>
    <property type="match status" value="2"/>
</dbReference>
<organism evidence="5 6">
    <name type="scientific">Allomesorhizobium camelthorni</name>
    <dbReference type="NCBI Taxonomy" id="475069"/>
    <lineage>
        <taxon>Bacteria</taxon>
        <taxon>Pseudomonadati</taxon>
        <taxon>Pseudomonadota</taxon>
        <taxon>Alphaproteobacteria</taxon>
        <taxon>Hyphomicrobiales</taxon>
        <taxon>Phyllobacteriaceae</taxon>
        <taxon>Allomesorhizobium</taxon>
    </lineage>
</organism>
<comment type="caution">
    <text evidence="5">The sequence shown here is derived from an EMBL/GenBank/DDBJ whole genome shotgun (WGS) entry which is preliminary data.</text>
</comment>
<dbReference type="CDD" id="cd17259">
    <property type="entry name" value="RMtype1_S_StySKI-TRD2-CR2_like"/>
    <property type="match status" value="1"/>
</dbReference>
<dbReference type="EMBL" id="JAAKZF010000071">
    <property type="protein sequence ID" value="NGO54916.1"/>
    <property type="molecule type" value="Genomic_DNA"/>
</dbReference>
<evidence type="ECO:0000256" key="3">
    <source>
        <dbReference type="ARBA" id="ARBA00023125"/>
    </source>
</evidence>
<evidence type="ECO:0000256" key="1">
    <source>
        <dbReference type="ARBA" id="ARBA00010923"/>
    </source>
</evidence>
<dbReference type="AlphaFoldDB" id="A0A6G4WL21"/>
<keyword evidence="3" id="KW-0238">DNA-binding</keyword>
<dbReference type="Gene3D" id="3.90.220.20">
    <property type="entry name" value="DNA methylase specificity domains"/>
    <property type="match status" value="2"/>
</dbReference>
<dbReference type="RefSeq" id="WP_165033246.1">
    <property type="nucleotide sequence ID" value="NZ_JAAKZF010000071.1"/>
</dbReference>
<dbReference type="Proteomes" id="UP001642900">
    <property type="component" value="Unassembled WGS sequence"/>
</dbReference>
<dbReference type="InterPro" id="IPR044946">
    <property type="entry name" value="Restrct_endonuc_typeI_TRD_sf"/>
</dbReference>
<evidence type="ECO:0000259" key="4">
    <source>
        <dbReference type="Pfam" id="PF01420"/>
    </source>
</evidence>
<dbReference type="GO" id="GO:0009307">
    <property type="term" value="P:DNA restriction-modification system"/>
    <property type="evidence" value="ECO:0007669"/>
    <property type="project" value="UniProtKB-KW"/>
</dbReference>
<sequence>MAGEWALTTLGDVTDVLTGFPFKSSSFSEDSDDVKLLRGDNVAQGSLRWDNAKRWPNAAQSDLDSYRLLEGDLILAMDRPWIEAGLKFAVVRPQDLPSLLVQRVARLRARVGVDQRFLGYVIASRSFTDYILGVQTGTAVPHISAGQIRAFSFKLPAAADQKAIGELLGSLDDKIQLNRRIGETLEDMALTLFKNWFVDFGPVRAKAEGRVTGLSAEMSPLFPEGFGADGLPEGWVKRPLLQHARLISGGTPKTDEPAYWNGAVSWASAKDVSQCPDRLLIGTERSITQRGLVESATRIVPALSTVVVARGATTGRHCLFGREMAMNQTCYALSSLNETPFWLTCAFAHLVDELVQGAHGSVFDTITTTTLGAAHVIDGGQALMLAFEASVQPLYQRILGLIEEATTLRTLRDTLLPKLISGELRIKDAEEAVAA</sequence>
<keyword evidence="6" id="KW-1185">Reference proteome</keyword>
<feature type="domain" description="Type I restriction modification DNA specificity" evidence="4">
    <location>
        <begin position="232"/>
        <end position="363"/>
    </location>
</feature>
<comment type="similarity">
    <text evidence="1">Belongs to the type-I restriction system S methylase family.</text>
</comment>
<dbReference type="InterPro" id="IPR000055">
    <property type="entry name" value="Restrct_endonuc_typeI_TRD"/>
</dbReference>
<keyword evidence="2" id="KW-0680">Restriction system</keyword>
<gene>
    <name evidence="5" type="ORF">G6N73_28115</name>
</gene>
<reference evidence="5 6" key="1">
    <citation type="submission" date="2020-02" db="EMBL/GenBank/DDBJ databases">
        <title>Genome sequence of strain CCNWXJ40-4.</title>
        <authorList>
            <person name="Gao J."/>
            <person name="Sun J."/>
        </authorList>
    </citation>
    <scope>NUCLEOTIDE SEQUENCE [LARGE SCALE GENOMIC DNA]</scope>
    <source>
        <strain evidence="5 6">CCNWXJ 40-4</strain>
    </source>
</reference>
<dbReference type="Pfam" id="PF01420">
    <property type="entry name" value="Methylase_S"/>
    <property type="match status" value="2"/>
</dbReference>
<dbReference type="PANTHER" id="PTHR30408">
    <property type="entry name" value="TYPE-1 RESTRICTION ENZYME ECOKI SPECIFICITY PROTEIN"/>
    <property type="match status" value="1"/>
</dbReference>
<proteinExistence type="inferred from homology"/>
<protein>
    <recommendedName>
        <fullName evidence="4">Type I restriction modification DNA specificity domain-containing protein</fullName>
    </recommendedName>
</protein>
<evidence type="ECO:0000256" key="2">
    <source>
        <dbReference type="ARBA" id="ARBA00022747"/>
    </source>
</evidence>